<name>A0A0N4ZC54_PARTI</name>
<reference evidence="2" key="1">
    <citation type="submission" date="2017-02" db="UniProtKB">
        <authorList>
            <consortium name="WormBaseParasite"/>
        </authorList>
    </citation>
    <scope>IDENTIFICATION</scope>
</reference>
<accession>A0A0N4ZC54</accession>
<dbReference type="Proteomes" id="UP000038045">
    <property type="component" value="Unplaced"/>
</dbReference>
<proteinExistence type="predicted"/>
<evidence type="ECO:0000313" key="1">
    <source>
        <dbReference type="Proteomes" id="UP000038045"/>
    </source>
</evidence>
<protein>
    <submittedName>
        <fullName evidence="2">Uncharacterized protein</fullName>
    </submittedName>
</protein>
<dbReference type="AlphaFoldDB" id="A0A0N4ZC54"/>
<organism evidence="1 2">
    <name type="scientific">Parastrongyloides trichosuri</name>
    <name type="common">Possum-specific nematode worm</name>
    <dbReference type="NCBI Taxonomy" id="131310"/>
    <lineage>
        <taxon>Eukaryota</taxon>
        <taxon>Metazoa</taxon>
        <taxon>Ecdysozoa</taxon>
        <taxon>Nematoda</taxon>
        <taxon>Chromadorea</taxon>
        <taxon>Rhabditida</taxon>
        <taxon>Tylenchina</taxon>
        <taxon>Panagrolaimomorpha</taxon>
        <taxon>Strongyloidoidea</taxon>
        <taxon>Strongyloididae</taxon>
        <taxon>Parastrongyloides</taxon>
    </lineage>
</organism>
<sequence length="186" mass="21516">MDPEKFTDNIKNQSKWFNSQSGTTKLLIKTTHKHNNIIMKRNKEKWCKNNDDKKIKISNNDKLVNDSSFLVTAPENRKSYFGKAISFSNDNDKNVSSNNSESYMEPNFSNEILSMSIRFFNDQPDSLECNNYPKSSLNLFRFSSINEQKMMQQEKPVNYIKLSTHKNAPSAHLIVSIFPKDGVSFN</sequence>
<dbReference type="WBParaSite" id="PTRK_0000510900.1">
    <property type="protein sequence ID" value="PTRK_0000510900.1"/>
    <property type="gene ID" value="PTRK_0000510900"/>
</dbReference>
<evidence type="ECO:0000313" key="2">
    <source>
        <dbReference type="WBParaSite" id="PTRK_0000510900.1"/>
    </source>
</evidence>
<keyword evidence="1" id="KW-1185">Reference proteome</keyword>